<keyword evidence="2" id="KW-0813">Transport</keyword>
<evidence type="ECO:0000256" key="1">
    <source>
        <dbReference type="ARBA" id="ARBA00003660"/>
    </source>
</evidence>
<dbReference type="SUPFAM" id="SSF51735">
    <property type="entry name" value="NAD(P)-binding Rossmann-fold domains"/>
    <property type="match status" value="1"/>
</dbReference>
<reference evidence="6" key="1">
    <citation type="submission" date="2016-10" db="EMBL/GenBank/DDBJ databases">
        <authorList>
            <person name="Varghese N."/>
            <person name="Submissions S."/>
        </authorList>
    </citation>
    <scope>NUCLEOTIDE SEQUENCE [LARGE SCALE GENOMIC DNA]</scope>
    <source>
        <strain evidence="6">CGMCC 1.10118</strain>
    </source>
</reference>
<dbReference type="STRING" id="660517.SAMN04487946_103107"/>
<dbReference type="GO" id="GO:0005886">
    <property type="term" value="C:plasma membrane"/>
    <property type="evidence" value="ECO:0007669"/>
    <property type="project" value="InterPro"/>
</dbReference>
<organism evidence="5 6">
    <name type="scientific">Halobellus clavatus</name>
    <dbReference type="NCBI Taxonomy" id="660517"/>
    <lineage>
        <taxon>Archaea</taxon>
        <taxon>Methanobacteriati</taxon>
        <taxon>Methanobacteriota</taxon>
        <taxon>Stenosarchaea group</taxon>
        <taxon>Halobacteria</taxon>
        <taxon>Halobacteriales</taxon>
        <taxon>Haloferacaceae</taxon>
        <taxon>Halobellus</taxon>
    </lineage>
</organism>
<name>A0A1H3F4Z1_9EURY</name>
<gene>
    <name evidence="5" type="ORF">SAMN04487946_103107</name>
</gene>
<dbReference type="RefSeq" id="WP_089766369.1">
    <property type="nucleotide sequence ID" value="NZ_FNPB01000003.1"/>
</dbReference>
<keyword evidence="2" id="KW-0406">Ion transport</keyword>
<dbReference type="Pfam" id="PF02254">
    <property type="entry name" value="TrkA_N"/>
    <property type="match status" value="1"/>
</dbReference>
<evidence type="ECO:0000313" key="6">
    <source>
        <dbReference type="Proteomes" id="UP000199170"/>
    </source>
</evidence>
<dbReference type="InterPro" id="IPR050721">
    <property type="entry name" value="Trk_Ktr_HKT_K-transport"/>
</dbReference>
<dbReference type="PRINTS" id="PR00335">
    <property type="entry name" value="KUPTAKETRKA"/>
</dbReference>
<comment type="function">
    <text evidence="1">Part of a potassium transport system.</text>
</comment>
<evidence type="ECO:0000256" key="2">
    <source>
        <dbReference type="ARBA" id="ARBA00022538"/>
    </source>
</evidence>
<dbReference type="PANTHER" id="PTHR43833">
    <property type="entry name" value="POTASSIUM CHANNEL PROTEIN 2-RELATED-RELATED"/>
    <property type="match status" value="1"/>
</dbReference>
<dbReference type="OrthoDB" id="289108at2157"/>
<evidence type="ECO:0000256" key="3">
    <source>
        <dbReference type="ARBA" id="ARBA00022958"/>
    </source>
</evidence>
<dbReference type="InterPro" id="IPR036291">
    <property type="entry name" value="NAD(P)-bd_dom_sf"/>
</dbReference>
<dbReference type="AlphaFoldDB" id="A0A1H3F4Z1"/>
<feature type="domain" description="RCK N-terminal" evidence="4">
    <location>
        <begin position="22"/>
        <end position="122"/>
    </location>
</feature>
<sequence>MINPTPSNEPDPAEGAAATHYILGGAHIGVAIAERLRAEGQQVAIVDEPSPSEDIPSVVGDPAAMDVLAESGVEDASTVIAATKSDRRNLLIAQLVGVQFDVPRVLALVNDPSRRGAFADAGHEPLCVTTMLSEAVGEVV</sequence>
<keyword evidence="2" id="KW-0633">Potassium transport</keyword>
<evidence type="ECO:0000313" key="5">
    <source>
        <dbReference type="EMBL" id="SDX85244.1"/>
    </source>
</evidence>
<dbReference type="InterPro" id="IPR006036">
    <property type="entry name" value="K_uptake_TrkA"/>
</dbReference>
<keyword evidence="3" id="KW-0630">Potassium</keyword>
<keyword evidence="6" id="KW-1185">Reference proteome</keyword>
<dbReference type="Proteomes" id="UP000199170">
    <property type="component" value="Unassembled WGS sequence"/>
</dbReference>
<dbReference type="GO" id="GO:0015079">
    <property type="term" value="F:potassium ion transmembrane transporter activity"/>
    <property type="evidence" value="ECO:0007669"/>
    <property type="project" value="InterPro"/>
</dbReference>
<dbReference type="EMBL" id="FNPB01000003">
    <property type="protein sequence ID" value="SDX85244.1"/>
    <property type="molecule type" value="Genomic_DNA"/>
</dbReference>
<proteinExistence type="predicted"/>
<evidence type="ECO:0000259" key="4">
    <source>
        <dbReference type="Pfam" id="PF02254"/>
    </source>
</evidence>
<dbReference type="InterPro" id="IPR003148">
    <property type="entry name" value="RCK_N"/>
</dbReference>
<dbReference type="Gene3D" id="3.40.50.720">
    <property type="entry name" value="NAD(P)-binding Rossmann-like Domain"/>
    <property type="match status" value="1"/>
</dbReference>
<protein>
    <submittedName>
        <fullName evidence="5">TrkA-N domain-containing protein</fullName>
    </submittedName>
</protein>
<accession>A0A1H3F4Z1</accession>